<reference evidence="2 3" key="1">
    <citation type="submission" date="2021-04" db="EMBL/GenBank/DDBJ databases">
        <title>Novel species identification of genus Shewanella.</title>
        <authorList>
            <person name="Liu G."/>
        </authorList>
    </citation>
    <scope>NUCLEOTIDE SEQUENCE [LARGE SCALE GENOMIC DNA]</scope>
    <source>
        <strain evidence="2 3">FJAT-54481</strain>
    </source>
</reference>
<feature type="domain" description="HNH nuclease" evidence="1">
    <location>
        <begin position="277"/>
        <end position="329"/>
    </location>
</feature>
<evidence type="ECO:0000313" key="3">
    <source>
        <dbReference type="Proteomes" id="UP000679575"/>
    </source>
</evidence>
<name>A0ABX7YRN1_9GAMM</name>
<dbReference type="GO" id="GO:0004519">
    <property type="term" value="F:endonuclease activity"/>
    <property type="evidence" value="ECO:0007669"/>
    <property type="project" value="UniProtKB-KW"/>
</dbReference>
<keyword evidence="3" id="KW-1185">Reference proteome</keyword>
<dbReference type="EMBL" id="CP073587">
    <property type="protein sequence ID" value="QUN04796.1"/>
    <property type="molecule type" value="Genomic_DNA"/>
</dbReference>
<dbReference type="RefSeq" id="WP_212593849.1">
    <property type="nucleotide sequence ID" value="NZ_CP073587.1"/>
</dbReference>
<dbReference type="InterPro" id="IPR003615">
    <property type="entry name" value="HNH_nuc"/>
</dbReference>
<protein>
    <submittedName>
        <fullName evidence="2">HNH endonuclease</fullName>
    </submittedName>
</protein>
<evidence type="ECO:0000313" key="2">
    <source>
        <dbReference type="EMBL" id="QUN04796.1"/>
    </source>
</evidence>
<keyword evidence="2" id="KW-0255">Endonuclease</keyword>
<gene>
    <name evidence="2" type="ORF">KDN34_11100</name>
</gene>
<evidence type="ECO:0000259" key="1">
    <source>
        <dbReference type="Pfam" id="PF13391"/>
    </source>
</evidence>
<keyword evidence="2" id="KW-0540">Nuclease</keyword>
<dbReference type="Proteomes" id="UP000679575">
    <property type="component" value="Chromosome"/>
</dbReference>
<keyword evidence="2" id="KW-0378">Hydrolase</keyword>
<sequence length="374" mass="43532">MSFEYYLNKFQQLNTMRINGHNKPHKVCMLLAVMSLIEEELITENRIELNELLKKRFSVYFDRLKITGDVDSPENPFFHLRTEGFWHLRTHDGYQLDDLSRYSKNKIAYATLDEELFDYFRSSVSCIDLRLALSQNLTQLYELYTRWFESLGKSQKTIKNYWGAVKNTLSKIANNAGLSSQPLTEISSLYQYQHIVTPLRELAEFKQLDKKGNAMYSNALKSYASFLSDLSQVDVTDDVEQIWHDPTLKPTEKTTLVSARMGQGKFRERLFNLWHGCAVTNYRMPALLVASHIKPWRSSNNNERLDPFNGLLLVANLDKAFDKGLITFENSGEIIISSQLERPEMLGIKADMKLRNSGFNLDYMHYHREQVYQG</sequence>
<accession>A0ABX7YRN1</accession>
<dbReference type="Pfam" id="PF13391">
    <property type="entry name" value="HNH_2"/>
    <property type="match status" value="1"/>
</dbReference>
<proteinExistence type="predicted"/>
<organism evidence="2 3">
    <name type="scientific">Shewanella yunxiaonensis</name>
    <dbReference type="NCBI Taxonomy" id="2829809"/>
    <lineage>
        <taxon>Bacteria</taxon>
        <taxon>Pseudomonadati</taxon>
        <taxon>Pseudomonadota</taxon>
        <taxon>Gammaproteobacteria</taxon>
        <taxon>Alteromonadales</taxon>
        <taxon>Shewanellaceae</taxon>
        <taxon>Shewanella</taxon>
    </lineage>
</organism>